<accession>A0AAF0IZ90</accession>
<dbReference type="Proteomes" id="UP001214415">
    <property type="component" value="Chromosome 4"/>
</dbReference>
<dbReference type="AlphaFoldDB" id="A0AAF0IZ90"/>
<sequence>MAAVRGAKATLRRKVRQALAALPRSEIEAHAPAPGKLLYVPRFSTLGAGADAREAHSFTEMLMLRVYDVHELEQALTVNKWGIAEPALQWLDGTPRENVLDTPYGLDLILLPGLAFDRQGARLGQGKGYYDRPFITS</sequence>
<gene>
    <name evidence="6" type="ORF">MEQU1_002433</name>
</gene>
<dbReference type="Pfam" id="PF01812">
    <property type="entry name" value="5-FTHF_cyc-lig"/>
    <property type="match status" value="1"/>
</dbReference>
<proteinExistence type="inferred from homology"/>
<evidence type="ECO:0000313" key="7">
    <source>
        <dbReference type="Proteomes" id="UP001214415"/>
    </source>
</evidence>
<keyword evidence="6" id="KW-0436">Ligase</keyword>
<dbReference type="PANTHER" id="PTHR23407:SF1">
    <property type="entry name" value="5-FORMYLTETRAHYDROFOLATE CYCLO-LIGASE"/>
    <property type="match status" value="1"/>
</dbReference>
<dbReference type="EMBL" id="CP119903">
    <property type="protein sequence ID" value="WFD23739.1"/>
    <property type="molecule type" value="Genomic_DNA"/>
</dbReference>
<dbReference type="EC" id="6.3.3.2" evidence="5"/>
<dbReference type="GO" id="GO:0035999">
    <property type="term" value="P:tetrahydrofolate interconversion"/>
    <property type="evidence" value="ECO:0007669"/>
    <property type="project" value="TreeGrafter"/>
</dbReference>
<dbReference type="GO" id="GO:0005739">
    <property type="term" value="C:mitochondrion"/>
    <property type="evidence" value="ECO:0007669"/>
    <property type="project" value="TreeGrafter"/>
</dbReference>
<dbReference type="PANTHER" id="PTHR23407">
    <property type="entry name" value="ATPASE INHIBITOR/5-FORMYLTETRAHYDROFOLATE CYCLO-LIGASE"/>
    <property type="match status" value="1"/>
</dbReference>
<keyword evidence="7" id="KW-1185">Reference proteome</keyword>
<comment type="catalytic activity">
    <reaction evidence="4">
        <text>(6S)-5-formyl-5,6,7,8-tetrahydrofolate + ATP = (6R)-5,10-methenyltetrahydrofolate + ADP + phosphate</text>
        <dbReference type="Rhea" id="RHEA:10488"/>
        <dbReference type="ChEBI" id="CHEBI:30616"/>
        <dbReference type="ChEBI" id="CHEBI:43474"/>
        <dbReference type="ChEBI" id="CHEBI:57455"/>
        <dbReference type="ChEBI" id="CHEBI:57457"/>
        <dbReference type="ChEBI" id="CHEBI:456216"/>
        <dbReference type="EC" id="6.3.3.2"/>
    </reaction>
</comment>
<protein>
    <recommendedName>
        <fullName evidence="5">5-formyltetrahydrofolate cyclo-ligase</fullName>
        <ecNumber evidence="5">6.3.3.2</ecNumber>
    </recommendedName>
</protein>
<name>A0AAF0IZ90_9BASI</name>
<reference evidence="6" key="1">
    <citation type="submission" date="2023-03" db="EMBL/GenBank/DDBJ databases">
        <title>Mating type loci evolution in Malassezia.</title>
        <authorList>
            <person name="Coelho M.A."/>
        </authorList>
    </citation>
    <scope>NUCLEOTIDE SEQUENCE</scope>
    <source>
        <strain evidence="6">CBS 12830</strain>
    </source>
</reference>
<dbReference type="GO" id="GO:0030272">
    <property type="term" value="F:5-formyltetrahydrofolate cyclo-ligase activity"/>
    <property type="evidence" value="ECO:0007669"/>
    <property type="project" value="UniProtKB-EC"/>
</dbReference>
<dbReference type="GO" id="GO:0009396">
    <property type="term" value="P:folic acid-containing compound biosynthetic process"/>
    <property type="evidence" value="ECO:0007669"/>
    <property type="project" value="TreeGrafter"/>
</dbReference>
<dbReference type="InterPro" id="IPR024185">
    <property type="entry name" value="FTHF_cligase-like_sf"/>
</dbReference>
<dbReference type="InterPro" id="IPR037171">
    <property type="entry name" value="NagB/RpiA_transferase-like"/>
</dbReference>
<evidence type="ECO:0000256" key="1">
    <source>
        <dbReference type="ARBA" id="ARBA00010638"/>
    </source>
</evidence>
<dbReference type="GO" id="GO:0005524">
    <property type="term" value="F:ATP binding"/>
    <property type="evidence" value="ECO:0007669"/>
    <property type="project" value="UniProtKB-KW"/>
</dbReference>
<dbReference type="SUPFAM" id="SSF100950">
    <property type="entry name" value="NagB/RpiA/CoA transferase-like"/>
    <property type="match status" value="1"/>
</dbReference>
<evidence type="ECO:0000256" key="5">
    <source>
        <dbReference type="ARBA" id="ARBA00038966"/>
    </source>
</evidence>
<comment type="similarity">
    <text evidence="1">Belongs to the 5-formyltetrahydrofolate cyclo-ligase family.</text>
</comment>
<organism evidence="6 7">
    <name type="scientific">Malassezia equina</name>
    <dbReference type="NCBI Taxonomy" id="1381935"/>
    <lineage>
        <taxon>Eukaryota</taxon>
        <taxon>Fungi</taxon>
        <taxon>Dikarya</taxon>
        <taxon>Basidiomycota</taxon>
        <taxon>Ustilaginomycotina</taxon>
        <taxon>Malasseziomycetes</taxon>
        <taxon>Malasseziales</taxon>
        <taxon>Malasseziaceae</taxon>
        <taxon>Malassezia</taxon>
    </lineage>
</organism>
<keyword evidence="2" id="KW-0547">Nucleotide-binding</keyword>
<dbReference type="InterPro" id="IPR002698">
    <property type="entry name" value="FTHF_cligase"/>
</dbReference>
<evidence type="ECO:0000256" key="3">
    <source>
        <dbReference type="ARBA" id="ARBA00022840"/>
    </source>
</evidence>
<keyword evidence="3" id="KW-0067">ATP-binding</keyword>
<evidence type="ECO:0000313" key="6">
    <source>
        <dbReference type="EMBL" id="WFD23739.1"/>
    </source>
</evidence>
<evidence type="ECO:0000256" key="4">
    <source>
        <dbReference type="ARBA" id="ARBA00036539"/>
    </source>
</evidence>
<evidence type="ECO:0000256" key="2">
    <source>
        <dbReference type="ARBA" id="ARBA00022741"/>
    </source>
</evidence>
<dbReference type="Gene3D" id="3.40.50.10420">
    <property type="entry name" value="NagB/RpiA/CoA transferase-like"/>
    <property type="match status" value="1"/>
</dbReference>